<comment type="caution">
    <text evidence="1">The sequence shown here is derived from an EMBL/GenBank/DDBJ whole genome shotgun (WGS) entry which is preliminary data.</text>
</comment>
<dbReference type="Proteomes" id="UP001148629">
    <property type="component" value="Unassembled WGS sequence"/>
</dbReference>
<evidence type="ECO:0000313" key="2">
    <source>
        <dbReference type="Proteomes" id="UP001148629"/>
    </source>
</evidence>
<evidence type="ECO:0000313" key="1">
    <source>
        <dbReference type="EMBL" id="KAJ3538458.1"/>
    </source>
</evidence>
<sequence length="903" mass="100717">MGSQRTAWSSVSPLLVFSCFCLLVGDMLFGFDTGSFGGILANPGFINQFGKQNADTGKYAFDSTHTSIMSSIPFIGKFLGCFFAGPAIERYGHRIVFFILSIISFIGVVMEITAADTGAGSGRFAQFVIGRVIVYISVGLVEVDVTTYQAEIVPAPFRGLVVISLQLFLTAGTLIATGVNKAYSTSTSGVGWKTVTGLQFIFPTLLIAFVFFIPDSPRWLLSKDREAEAVTSLRRLRSQAETDEGRCDEEIAAIKEALREQVHKGPWLDLFRGTNVRRTMIVIAFYFFQQTTGQAFTSTYQTVFYKENGYADKAFTYPIVTSVLGCVAVTPAMYLVDRLGRRYTLMISYIFQAFWLFMLAGLGGKADKSMTEKNTVVASFMLFSFWYNMGSASIPYLLGGEIPNSALREKTQSLGASWNVIWAFVTNFVIPYLIRDLHFGVGWVFGGVSCVALIFTFFFLPETKGRALEEIDAIFETPFNPFRPQKVHFSDAERRVGQLEGEKDVDFFAGEVNSESLKRADAWADAAIGALLPRIYQGFGVIQLMQPHVDGPCTLLSAASHKEQTAEQLSTELDALRADIEELIAALPKRFHFNSDNMFVHRDRLITFLLLHVMRHNLFIILGRAGLMIYQRDPTKIDLVPQVRRDRISHALPIAGLVSEGLKAGVNFDPQIGVHAYVALEILLFEPRRLVEVDPLTDPKAPELMEAIPHLLTTIRRIASRSEFVRQLYVEAVHRLLRCDCMHLLTSADLAAFRSEHQLVGQDAAEYDFRDFRWAKVERLRRGASSTANMARDEALLEYKEGEETAVPSAMPSPRLDAMDVSHSLNRPPANDSLAAGPSQSMDLSDAPDISGDSFEEMAQSRWGFLDTDNTNQAFPMDWSWLLGGESTYPTYQTGDQTFWNHM</sequence>
<dbReference type="EMBL" id="JANRMS010000518">
    <property type="protein sequence ID" value="KAJ3538458.1"/>
    <property type="molecule type" value="Genomic_DNA"/>
</dbReference>
<name>A0ACC1SF70_9HYPO</name>
<protein>
    <submittedName>
        <fullName evidence="1">Uncharacterized protein</fullName>
    </submittedName>
</protein>
<keyword evidence="2" id="KW-1185">Reference proteome</keyword>
<organism evidence="1 2">
    <name type="scientific">Fusarium decemcellulare</name>
    <dbReference type="NCBI Taxonomy" id="57161"/>
    <lineage>
        <taxon>Eukaryota</taxon>
        <taxon>Fungi</taxon>
        <taxon>Dikarya</taxon>
        <taxon>Ascomycota</taxon>
        <taxon>Pezizomycotina</taxon>
        <taxon>Sordariomycetes</taxon>
        <taxon>Hypocreomycetidae</taxon>
        <taxon>Hypocreales</taxon>
        <taxon>Nectriaceae</taxon>
        <taxon>Fusarium</taxon>
        <taxon>Fusarium decemcellulare species complex</taxon>
    </lineage>
</organism>
<accession>A0ACC1SF70</accession>
<proteinExistence type="predicted"/>
<gene>
    <name evidence="1" type="ORF">NM208_g5896</name>
</gene>
<reference evidence="1" key="1">
    <citation type="submission" date="2022-08" db="EMBL/GenBank/DDBJ databases">
        <title>Genome Sequence of Fusarium decemcellulare.</title>
        <authorList>
            <person name="Buettner E."/>
        </authorList>
    </citation>
    <scope>NUCLEOTIDE SEQUENCE</scope>
    <source>
        <strain evidence="1">Babe19</strain>
    </source>
</reference>